<dbReference type="Gene3D" id="3.30.420.240">
    <property type="match status" value="1"/>
</dbReference>
<comment type="caution">
    <text evidence="3">The sequence shown here is derived from an EMBL/GenBank/DDBJ whole genome shotgun (WGS) entry which is preliminary data.</text>
</comment>
<dbReference type="Proteomes" id="UP001169063">
    <property type="component" value="Unassembled WGS sequence"/>
</dbReference>
<proteinExistence type="predicted"/>
<dbReference type="RefSeq" id="WP_302109189.1">
    <property type="nucleotide sequence ID" value="NZ_JAUKTR010000001.1"/>
</dbReference>
<dbReference type="Pfam" id="PF17289">
    <property type="entry name" value="Terminase_6C"/>
    <property type="match status" value="1"/>
</dbReference>
<evidence type="ECO:0000256" key="1">
    <source>
        <dbReference type="ARBA" id="ARBA00022612"/>
    </source>
</evidence>
<reference evidence="3" key="1">
    <citation type="submission" date="2023-07" db="EMBL/GenBank/DDBJ databases">
        <title>Brevundimonas soil sp. nov., isolated from the soil of chemical plant.</title>
        <authorList>
            <person name="Wu N."/>
        </authorList>
    </citation>
    <scope>NUCLEOTIDE SEQUENCE</scope>
    <source>
        <strain evidence="3">XZ-24</strain>
    </source>
</reference>
<dbReference type="EMBL" id="JAUKTR010000001">
    <property type="protein sequence ID" value="MDO1558104.1"/>
    <property type="molecule type" value="Genomic_DNA"/>
</dbReference>
<feature type="domain" description="Terminase large subunit gp17-like C-terminal" evidence="2">
    <location>
        <begin position="198"/>
        <end position="339"/>
    </location>
</feature>
<organism evidence="3 4">
    <name type="scientific">Peiella sedimenti</name>
    <dbReference type="NCBI Taxonomy" id="3061083"/>
    <lineage>
        <taxon>Bacteria</taxon>
        <taxon>Pseudomonadati</taxon>
        <taxon>Pseudomonadota</taxon>
        <taxon>Alphaproteobacteria</taxon>
        <taxon>Caulobacterales</taxon>
        <taxon>Caulobacteraceae</taxon>
        <taxon>Peiella</taxon>
    </lineage>
</organism>
<keyword evidence="4" id="KW-1185">Reference proteome</keyword>
<accession>A0ABT8SHQ5</accession>
<dbReference type="InterPro" id="IPR035421">
    <property type="entry name" value="Terminase_6C"/>
</dbReference>
<keyword evidence="1" id="KW-1188">Viral release from host cell</keyword>
<evidence type="ECO:0000313" key="3">
    <source>
        <dbReference type="EMBL" id="MDO1558104.1"/>
    </source>
</evidence>
<sequence length="356" mass="38148">MHRQAVAGARLALVGPSLHDVREVMIEGPSGLKAVASPLTRPSYEVSRRRLVWPCGAEAHIYSAEDADGLRGPQHHAAWADEFCAWKNPGQALAMLRMGLRLGDDPRLLVTTTPRPLAALRRLMEEPGTEVVRVSTALNAANLSPGFLEDLRRLYSGTRLEAQELDGQVLEDLGGLWTHDMIAAAQGCARLDCETVVVGLDPPAKAGGDACGIVVAGVRDGRAHVLADRTVKGRKPLEWGHAVSRAVTDYGAHWVIAEVNQGGDMVTQILNMAGCGAPVKPVHAVAGKAARAEPVAALYERGLVTHAPGLKALEEEMMGFGAEGSKRSPDRVDALVWALRFLMLRHGGEGPRLRRV</sequence>
<evidence type="ECO:0000259" key="2">
    <source>
        <dbReference type="Pfam" id="PF17289"/>
    </source>
</evidence>
<dbReference type="Gene3D" id="3.40.50.300">
    <property type="entry name" value="P-loop containing nucleotide triphosphate hydrolases"/>
    <property type="match status" value="1"/>
</dbReference>
<name>A0ABT8SHQ5_9CAUL</name>
<evidence type="ECO:0000313" key="4">
    <source>
        <dbReference type="Proteomes" id="UP001169063"/>
    </source>
</evidence>
<dbReference type="Pfam" id="PF03237">
    <property type="entry name" value="Terminase_6N"/>
    <property type="match status" value="1"/>
</dbReference>
<gene>
    <name evidence="3" type="ORF">Q0812_01505</name>
</gene>
<protein>
    <submittedName>
        <fullName evidence="3">Terminase family protein</fullName>
    </submittedName>
</protein>
<dbReference type="InterPro" id="IPR027417">
    <property type="entry name" value="P-loop_NTPase"/>
</dbReference>